<sequence length="87" mass="9678">MAGNQFYEIGDSSDGGGSVHAKNQPMTIKTRQFGSANRPNNPTKGLLIVPYVEDVCQIFSPLTHLDETYLYPLRCKALPKYNTTIFP</sequence>
<dbReference type="KEGG" id="bvo:Pan97_18880"/>
<feature type="compositionally biased region" description="Polar residues" evidence="1">
    <location>
        <begin position="24"/>
        <end position="41"/>
    </location>
</feature>
<proteinExistence type="predicted"/>
<evidence type="ECO:0000256" key="1">
    <source>
        <dbReference type="SAM" id="MobiDB-lite"/>
    </source>
</evidence>
<accession>A0A518C6M7</accession>
<protein>
    <submittedName>
        <fullName evidence="2">Uncharacterized protein</fullName>
    </submittedName>
</protein>
<reference evidence="3" key="1">
    <citation type="submission" date="2019-02" db="EMBL/GenBank/DDBJ databases">
        <title>Deep-cultivation of Planctomycetes and their phenomic and genomic characterization uncovers novel biology.</title>
        <authorList>
            <person name="Wiegand S."/>
            <person name="Jogler M."/>
            <person name="Boedeker C."/>
            <person name="Pinto D."/>
            <person name="Vollmers J."/>
            <person name="Rivas-Marin E."/>
            <person name="Kohn T."/>
            <person name="Peeters S.H."/>
            <person name="Heuer A."/>
            <person name="Rast P."/>
            <person name="Oberbeckmann S."/>
            <person name="Bunk B."/>
            <person name="Jeske O."/>
            <person name="Meyerdierks A."/>
            <person name="Storesund J.E."/>
            <person name="Kallscheuer N."/>
            <person name="Luecker S."/>
            <person name="Lage O.M."/>
            <person name="Pohl T."/>
            <person name="Merkel B.J."/>
            <person name="Hornburger P."/>
            <person name="Mueller R.-W."/>
            <person name="Bruemmer F."/>
            <person name="Labrenz M."/>
            <person name="Spormann A.M."/>
            <person name="Op den Camp H."/>
            <person name="Overmann J."/>
            <person name="Amann R."/>
            <person name="Jetten M.S.M."/>
            <person name="Mascher T."/>
            <person name="Medema M.H."/>
            <person name="Devos D.P."/>
            <person name="Kaster A.-K."/>
            <person name="Ovreas L."/>
            <person name="Rohde M."/>
            <person name="Galperin M.Y."/>
            <person name="Jogler C."/>
        </authorList>
    </citation>
    <scope>NUCLEOTIDE SEQUENCE [LARGE SCALE GENOMIC DNA]</scope>
    <source>
        <strain evidence="3">Pan97</strain>
    </source>
</reference>
<organism evidence="2 3">
    <name type="scientific">Bremerella volcania</name>
    <dbReference type="NCBI Taxonomy" id="2527984"/>
    <lineage>
        <taxon>Bacteria</taxon>
        <taxon>Pseudomonadati</taxon>
        <taxon>Planctomycetota</taxon>
        <taxon>Planctomycetia</taxon>
        <taxon>Pirellulales</taxon>
        <taxon>Pirellulaceae</taxon>
        <taxon>Bremerella</taxon>
    </lineage>
</organism>
<gene>
    <name evidence="2" type="ORF">Pan97_18880</name>
</gene>
<feature type="region of interest" description="Disordered" evidence="1">
    <location>
        <begin position="1"/>
        <end position="41"/>
    </location>
</feature>
<evidence type="ECO:0000313" key="2">
    <source>
        <dbReference type="EMBL" id="QDU74870.1"/>
    </source>
</evidence>
<dbReference type="Proteomes" id="UP000318626">
    <property type="component" value="Chromosome"/>
</dbReference>
<dbReference type="AlphaFoldDB" id="A0A518C6M7"/>
<evidence type="ECO:0000313" key="3">
    <source>
        <dbReference type="Proteomes" id="UP000318626"/>
    </source>
</evidence>
<keyword evidence="3" id="KW-1185">Reference proteome</keyword>
<dbReference type="EMBL" id="CP036289">
    <property type="protein sequence ID" value="QDU74870.1"/>
    <property type="molecule type" value="Genomic_DNA"/>
</dbReference>
<name>A0A518C6M7_9BACT</name>